<gene>
    <name evidence="3" type="ORF">LLUT_LOCUS29670</name>
</gene>
<organism evidence="3 4">
    <name type="scientific">Lupinus luteus</name>
    <name type="common">European yellow lupine</name>
    <dbReference type="NCBI Taxonomy" id="3873"/>
    <lineage>
        <taxon>Eukaryota</taxon>
        <taxon>Viridiplantae</taxon>
        <taxon>Streptophyta</taxon>
        <taxon>Embryophyta</taxon>
        <taxon>Tracheophyta</taxon>
        <taxon>Spermatophyta</taxon>
        <taxon>Magnoliopsida</taxon>
        <taxon>eudicotyledons</taxon>
        <taxon>Gunneridae</taxon>
        <taxon>Pentapetalae</taxon>
        <taxon>rosids</taxon>
        <taxon>fabids</taxon>
        <taxon>Fabales</taxon>
        <taxon>Fabaceae</taxon>
        <taxon>Papilionoideae</taxon>
        <taxon>50 kb inversion clade</taxon>
        <taxon>genistoids sensu lato</taxon>
        <taxon>core genistoids</taxon>
        <taxon>Genisteae</taxon>
        <taxon>Lupinus</taxon>
    </lineage>
</organism>
<evidence type="ECO:0000256" key="2">
    <source>
        <dbReference type="SAM" id="Phobius"/>
    </source>
</evidence>
<name>A0AAV1Y3N7_LUPLU</name>
<reference evidence="3 4" key="1">
    <citation type="submission" date="2024-03" db="EMBL/GenBank/DDBJ databases">
        <authorList>
            <person name="Martinez-Hernandez J."/>
        </authorList>
    </citation>
    <scope>NUCLEOTIDE SEQUENCE [LARGE SCALE GENOMIC DNA]</scope>
</reference>
<sequence>MEKSERKMKKQSNRGKGRDSSSFTVCVFNFSHHILFNITAYVPVKTRFGPQHGKTSQNIAQLVASSSASSAVLSRPGNRRFHNSSHDSYNSGSNAGQSFISHVTAKILDSIQVDIRNFHILYSDVQNDLLDAEVDGGDAAMFHSLKNSVVDEMTLNGIELQNDLVTVRRKPWRSRPCVSDDGNKAAIQGEVLLGSTRPESG</sequence>
<evidence type="ECO:0000256" key="1">
    <source>
        <dbReference type="SAM" id="MobiDB-lite"/>
    </source>
</evidence>
<keyword evidence="2" id="KW-0472">Membrane</keyword>
<dbReference type="EMBL" id="CAXHTB010000021">
    <property type="protein sequence ID" value="CAL0328610.1"/>
    <property type="molecule type" value="Genomic_DNA"/>
</dbReference>
<dbReference type="Proteomes" id="UP001497480">
    <property type="component" value="Unassembled WGS sequence"/>
</dbReference>
<dbReference type="AlphaFoldDB" id="A0AAV1Y3N7"/>
<keyword evidence="2" id="KW-1133">Transmembrane helix</keyword>
<accession>A0AAV1Y3N7</accession>
<feature type="compositionally biased region" description="Basic residues" evidence="1">
    <location>
        <begin position="1"/>
        <end position="15"/>
    </location>
</feature>
<comment type="caution">
    <text evidence="3">The sequence shown here is derived from an EMBL/GenBank/DDBJ whole genome shotgun (WGS) entry which is preliminary data.</text>
</comment>
<feature type="transmembrane region" description="Helical" evidence="2">
    <location>
        <begin position="21"/>
        <end position="42"/>
    </location>
</feature>
<keyword evidence="4" id="KW-1185">Reference proteome</keyword>
<feature type="region of interest" description="Disordered" evidence="1">
    <location>
        <begin position="1"/>
        <end position="20"/>
    </location>
</feature>
<proteinExistence type="predicted"/>
<protein>
    <submittedName>
        <fullName evidence="3">Uncharacterized protein</fullName>
    </submittedName>
</protein>
<evidence type="ECO:0000313" key="3">
    <source>
        <dbReference type="EMBL" id="CAL0328610.1"/>
    </source>
</evidence>
<evidence type="ECO:0000313" key="4">
    <source>
        <dbReference type="Proteomes" id="UP001497480"/>
    </source>
</evidence>
<keyword evidence="2" id="KW-0812">Transmembrane</keyword>